<gene>
    <name evidence="1" type="ORF">DCCM_2445</name>
</gene>
<keyword evidence="2" id="KW-1185">Reference proteome</keyword>
<accession>A0A2L2XGK5</accession>
<protein>
    <submittedName>
        <fullName evidence="1">Uncharacterized protein</fullName>
    </submittedName>
</protein>
<dbReference type="AlphaFoldDB" id="A0A2L2XGK5"/>
<sequence>MAIPVKECSPNNVTRIYGPMKHIVPYFYKYRINIKGLLY</sequence>
<comment type="caution">
    <text evidence="1">The sequence shown here is derived from an EMBL/GenBank/DDBJ whole genome shotgun (WGS) entry which is preliminary data.</text>
</comment>
<reference evidence="2" key="1">
    <citation type="submission" date="2018-02" db="EMBL/GenBank/DDBJ databases">
        <title>Genome sequence of Desulfocucumis palustris strain NAW-5.</title>
        <authorList>
            <person name="Watanabe M."/>
            <person name="Kojima H."/>
            <person name="Fukui M."/>
        </authorList>
    </citation>
    <scope>NUCLEOTIDE SEQUENCE [LARGE SCALE GENOMIC DNA]</scope>
    <source>
        <strain evidence="2">NAW-5</strain>
    </source>
</reference>
<evidence type="ECO:0000313" key="2">
    <source>
        <dbReference type="Proteomes" id="UP000239549"/>
    </source>
</evidence>
<evidence type="ECO:0000313" key="1">
    <source>
        <dbReference type="EMBL" id="GBF33346.1"/>
    </source>
</evidence>
<name>A0A2L2XGK5_9FIRM</name>
<dbReference type="EMBL" id="BFAV01000092">
    <property type="protein sequence ID" value="GBF33346.1"/>
    <property type="molecule type" value="Genomic_DNA"/>
</dbReference>
<proteinExistence type="predicted"/>
<organism evidence="1 2">
    <name type="scientific">Desulfocucumis palustris</name>
    <dbReference type="NCBI Taxonomy" id="1898651"/>
    <lineage>
        <taxon>Bacteria</taxon>
        <taxon>Bacillati</taxon>
        <taxon>Bacillota</taxon>
        <taxon>Clostridia</taxon>
        <taxon>Eubacteriales</taxon>
        <taxon>Desulfocucumaceae</taxon>
        <taxon>Desulfocucumis</taxon>
    </lineage>
</organism>
<dbReference type="Proteomes" id="UP000239549">
    <property type="component" value="Unassembled WGS sequence"/>
</dbReference>